<protein>
    <submittedName>
        <fullName evidence="2">Uncharacterized protein</fullName>
    </submittedName>
</protein>
<dbReference type="Gene3D" id="1.10.238.10">
    <property type="entry name" value="EF-hand"/>
    <property type="match status" value="1"/>
</dbReference>
<sequence length="121" mass="13987">MAQGGMDLKHQFKNFSKFGDPDSEGSTLTNTQVDRWLTQAEIIDMDTVTTTHTGVCFNKFKTRRINFRMFQDFLQDLADQVGGIMMTSRTSWRIVGCLVLPKLIKVEKKQYLNTIFCRLLK</sequence>
<proteinExistence type="inferred from homology"/>
<dbReference type="GO" id="GO:0046785">
    <property type="term" value="P:microtubule polymerization"/>
    <property type="evidence" value="ECO:0007669"/>
    <property type="project" value="InterPro"/>
</dbReference>
<dbReference type="EMBL" id="JARQZJ010000037">
    <property type="protein sequence ID" value="KAK9876671.1"/>
    <property type="molecule type" value="Genomic_DNA"/>
</dbReference>
<dbReference type="GO" id="GO:0005874">
    <property type="term" value="C:microtubule"/>
    <property type="evidence" value="ECO:0007669"/>
    <property type="project" value="TreeGrafter"/>
</dbReference>
<dbReference type="AlphaFoldDB" id="A0AAW1TYJ1"/>
<accession>A0AAW1TYJ1</accession>
<dbReference type="GO" id="GO:0015631">
    <property type="term" value="F:tubulin binding"/>
    <property type="evidence" value="ECO:0007669"/>
    <property type="project" value="InterPro"/>
</dbReference>
<dbReference type="Pfam" id="PF05517">
    <property type="entry name" value="p25-alpha"/>
    <property type="match status" value="1"/>
</dbReference>
<dbReference type="PANTHER" id="PTHR12932">
    <property type="entry name" value="P25 ALPHA-RELATED"/>
    <property type="match status" value="1"/>
</dbReference>
<evidence type="ECO:0000256" key="1">
    <source>
        <dbReference type="ARBA" id="ARBA00010994"/>
    </source>
</evidence>
<dbReference type="GO" id="GO:0032273">
    <property type="term" value="P:positive regulation of protein polymerization"/>
    <property type="evidence" value="ECO:0007669"/>
    <property type="project" value="TreeGrafter"/>
</dbReference>
<reference evidence="2 3" key="1">
    <citation type="submission" date="2023-03" db="EMBL/GenBank/DDBJ databases">
        <title>Genome insight into feeding habits of ladybird beetles.</title>
        <authorList>
            <person name="Li H.-S."/>
            <person name="Huang Y.-H."/>
            <person name="Pang H."/>
        </authorList>
    </citation>
    <scope>NUCLEOTIDE SEQUENCE [LARGE SCALE GENOMIC DNA]</scope>
    <source>
        <strain evidence="2">SYSU_2023b</strain>
        <tissue evidence="2">Whole body</tissue>
    </source>
</reference>
<dbReference type="InterPro" id="IPR008907">
    <property type="entry name" value="TPP/p25"/>
</dbReference>
<dbReference type="InterPro" id="IPR011992">
    <property type="entry name" value="EF-hand-dom_pair"/>
</dbReference>
<evidence type="ECO:0000313" key="2">
    <source>
        <dbReference type="EMBL" id="KAK9876671.1"/>
    </source>
</evidence>
<comment type="caution">
    <text evidence="2">The sequence shown here is derived from an EMBL/GenBank/DDBJ whole genome shotgun (WGS) entry which is preliminary data.</text>
</comment>
<organism evidence="2 3">
    <name type="scientific">Henosepilachna vigintioctopunctata</name>
    <dbReference type="NCBI Taxonomy" id="420089"/>
    <lineage>
        <taxon>Eukaryota</taxon>
        <taxon>Metazoa</taxon>
        <taxon>Ecdysozoa</taxon>
        <taxon>Arthropoda</taxon>
        <taxon>Hexapoda</taxon>
        <taxon>Insecta</taxon>
        <taxon>Pterygota</taxon>
        <taxon>Neoptera</taxon>
        <taxon>Endopterygota</taxon>
        <taxon>Coleoptera</taxon>
        <taxon>Polyphaga</taxon>
        <taxon>Cucujiformia</taxon>
        <taxon>Coccinelloidea</taxon>
        <taxon>Coccinellidae</taxon>
        <taxon>Epilachninae</taxon>
        <taxon>Epilachnini</taxon>
        <taxon>Henosepilachna</taxon>
    </lineage>
</organism>
<dbReference type="Proteomes" id="UP001431783">
    <property type="component" value="Unassembled WGS sequence"/>
</dbReference>
<dbReference type="PANTHER" id="PTHR12932:SF9">
    <property type="entry name" value="TUBULIN POLYMERIZATION-PROMOTING PROTEIN HOMOLOG"/>
    <property type="match status" value="1"/>
</dbReference>
<dbReference type="GO" id="GO:0001578">
    <property type="term" value="P:microtubule bundle formation"/>
    <property type="evidence" value="ECO:0007669"/>
    <property type="project" value="TreeGrafter"/>
</dbReference>
<dbReference type="SUPFAM" id="SSF47473">
    <property type="entry name" value="EF-hand"/>
    <property type="match status" value="1"/>
</dbReference>
<name>A0AAW1TYJ1_9CUCU</name>
<gene>
    <name evidence="2" type="ORF">WA026_014049</name>
</gene>
<evidence type="ECO:0000313" key="3">
    <source>
        <dbReference type="Proteomes" id="UP001431783"/>
    </source>
</evidence>
<keyword evidence="3" id="KW-1185">Reference proteome</keyword>
<comment type="similarity">
    <text evidence="1">Belongs to the TPPP family.</text>
</comment>